<feature type="domain" description="Circularly permuted ATP-grasp type 2" evidence="2">
    <location>
        <begin position="94"/>
        <end position="472"/>
    </location>
</feature>
<gene>
    <name evidence="3" type="ORF">COO09_07055</name>
</gene>
<dbReference type="Pfam" id="PF14403">
    <property type="entry name" value="CP_ATPgrasp_2"/>
    <property type="match status" value="1"/>
</dbReference>
<proteinExistence type="predicted"/>
<dbReference type="OrthoDB" id="9804079at2"/>
<dbReference type="PANTHER" id="PTHR34595:SF2">
    <property type="entry name" value="BLR2978 PROTEIN"/>
    <property type="match status" value="1"/>
</dbReference>
<accession>A0A2A4FY81</accession>
<dbReference type="EMBL" id="NWUF01000005">
    <property type="protein sequence ID" value="PCE43165.1"/>
    <property type="molecule type" value="Genomic_DNA"/>
</dbReference>
<organism evidence="3 4">
    <name type="scientific">Rhizorhabdus dicambivorans</name>
    <dbReference type="NCBI Taxonomy" id="1850238"/>
    <lineage>
        <taxon>Bacteria</taxon>
        <taxon>Pseudomonadati</taxon>
        <taxon>Pseudomonadota</taxon>
        <taxon>Alphaproteobacteria</taxon>
        <taxon>Sphingomonadales</taxon>
        <taxon>Sphingomonadaceae</taxon>
        <taxon>Rhizorhabdus</taxon>
    </lineage>
</organism>
<dbReference type="PANTHER" id="PTHR34595">
    <property type="entry name" value="BLR5612 PROTEIN"/>
    <property type="match status" value="1"/>
</dbReference>
<evidence type="ECO:0000313" key="3">
    <source>
        <dbReference type="EMBL" id="PCE43165.1"/>
    </source>
</evidence>
<dbReference type="InterPro" id="IPR007296">
    <property type="entry name" value="DUF403"/>
</dbReference>
<sequence>MQGDMTAELPGMPSLGEGWLQSYIAKAGTADALRGDVGRGAKWWQALFEGIGRMTEGRLDLLQQRMARQVQELGTAFRLPGEERERPWPVSAMPLLIGEDDWEIIAAGVAQRAELLERLLDDIFGDQEMVGSGALPAALITGSRAYWRSQVGVKPGGYRLHIYAADLGRDPSGEWRVLDDHVRAPVGAGYALENRLAATRLMGALQTRLHVERLAPFFSAFREGLSAVCRRSEPRIGLLTPGRYNQSYAEQAHLARYLGFLLVEGSDLAVREDGLFVRTIEGLKRIDALWRRIDSRLLDPLAFDATSAIGVPGLMDAMAAGQAVIANAPGAGVVESTAIAAFLPALARRLMGEDLLLPNIATWWCGQDGPRSQVEARLDELLIAPAFSEAPVGLPRGRPAIAANMTGAERAALLADMRRRPMDYVAMEDVHLSTTPAVLDGQLVPRPFTVRVFAARDGEGRWTVMPGGFARIGDVSDARVTVMGEGAFSADVCVVGSKSVEPVSLLPQKVPIRRNPGTLTSRAADNLFWLGRYLERGEATLRLIRATLGGSIVADGGAALFPLTLDRLGTMLISSGAVVPEEHEDEEEDEDAPENSHGAIHDLRELAQLALDGDGPASVATLMRYARNIASGTRDRLSADVWRLVDAPLPKATSADAEATLARAVDLQERFSALAGLAAENMGRTAGWRFHDMGRRIERAMWGCRQVRSFGGADASADDLTTLLDLCDSQISYRARYLAGLALEPVRDLVALDPYNPRSIAFQVERISNHLQNLPALRDDGMSEPHEMIFYRIESALRTATAETMDGTMMLSLENMLSELSNAISTRFFLQGNEGFRMAGMTLA</sequence>
<evidence type="ECO:0000259" key="2">
    <source>
        <dbReference type="Pfam" id="PF14403"/>
    </source>
</evidence>
<feature type="domain" description="DUF403" evidence="1">
    <location>
        <begin position="519"/>
        <end position="829"/>
    </location>
</feature>
<name>A0A2A4FY81_9SPHN</name>
<dbReference type="InterPro" id="IPR025841">
    <property type="entry name" value="CP_ATPgrasp_2"/>
</dbReference>
<dbReference type="AlphaFoldDB" id="A0A2A4FY81"/>
<keyword evidence="4" id="KW-1185">Reference proteome</keyword>
<dbReference type="Proteomes" id="UP000218934">
    <property type="component" value="Unassembled WGS sequence"/>
</dbReference>
<reference evidence="3 4" key="1">
    <citation type="submission" date="2017-09" db="EMBL/GenBank/DDBJ databases">
        <title>The Catabolism of 3,6-Dichlorosalicylic acid is Initiated by the Cytochrome P450 Monooxygenase DsmABC in Rhizorhabdus dicambivorans Ndbn-20.</title>
        <authorList>
            <person name="Na L."/>
        </authorList>
    </citation>
    <scope>NUCLEOTIDE SEQUENCE [LARGE SCALE GENOMIC DNA]</scope>
    <source>
        <strain evidence="3 4">Ndbn-20m</strain>
    </source>
</reference>
<dbReference type="InterPro" id="IPR051680">
    <property type="entry name" value="ATP-dep_Glu-Cys_Ligase-2"/>
</dbReference>
<protein>
    <submittedName>
        <fullName evidence="3">Uncharacterized protein</fullName>
    </submittedName>
</protein>
<evidence type="ECO:0000259" key="1">
    <source>
        <dbReference type="Pfam" id="PF04168"/>
    </source>
</evidence>
<dbReference type="SUPFAM" id="SSF56059">
    <property type="entry name" value="Glutathione synthetase ATP-binding domain-like"/>
    <property type="match status" value="1"/>
</dbReference>
<evidence type="ECO:0000313" key="4">
    <source>
        <dbReference type="Proteomes" id="UP000218934"/>
    </source>
</evidence>
<dbReference type="Gene3D" id="3.40.50.11290">
    <property type="match status" value="1"/>
</dbReference>
<dbReference type="KEGG" id="rdi:CMV14_17270"/>
<comment type="caution">
    <text evidence="3">The sequence shown here is derived from an EMBL/GenBank/DDBJ whole genome shotgun (WGS) entry which is preliminary data.</text>
</comment>
<dbReference type="Pfam" id="PF04168">
    <property type="entry name" value="Alpha-E"/>
    <property type="match status" value="1"/>
</dbReference>